<sequence length="179" mass="21257">MFKVMNKDEQTCPLCRSDNTLYNALLPIQPESQEDAFEDFFIFDDYASLQQSVMTSIFQFWGLSTLSNHQPKELFNMSTRSLECSQKAFKSGQFLQSYRFLRRAMHFHDGIPFSEHSNIFMKHYGCDYSALEMYFEALFKLFDIKFKKFFSNVKDFRESIHLLEKGFTERCSTKFTFSL</sequence>
<dbReference type="Proteomes" id="UP000887579">
    <property type="component" value="Unplaced"/>
</dbReference>
<accession>A0AC34FWZ3</accession>
<evidence type="ECO:0000313" key="1">
    <source>
        <dbReference type="Proteomes" id="UP000887579"/>
    </source>
</evidence>
<protein>
    <submittedName>
        <fullName evidence="2">Uncharacterized protein</fullName>
    </submittedName>
</protein>
<evidence type="ECO:0000313" key="2">
    <source>
        <dbReference type="WBParaSite" id="ES5_v2.g21793.t1"/>
    </source>
</evidence>
<reference evidence="2" key="1">
    <citation type="submission" date="2022-11" db="UniProtKB">
        <authorList>
            <consortium name="WormBaseParasite"/>
        </authorList>
    </citation>
    <scope>IDENTIFICATION</scope>
</reference>
<dbReference type="WBParaSite" id="ES5_v2.g21793.t1">
    <property type="protein sequence ID" value="ES5_v2.g21793.t1"/>
    <property type="gene ID" value="ES5_v2.g21793"/>
</dbReference>
<name>A0AC34FWZ3_9BILA</name>
<organism evidence="1 2">
    <name type="scientific">Panagrolaimus sp. ES5</name>
    <dbReference type="NCBI Taxonomy" id="591445"/>
    <lineage>
        <taxon>Eukaryota</taxon>
        <taxon>Metazoa</taxon>
        <taxon>Ecdysozoa</taxon>
        <taxon>Nematoda</taxon>
        <taxon>Chromadorea</taxon>
        <taxon>Rhabditida</taxon>
        <taxon>Tylenchina</taxon>
        <taxon>Panagrolaimomorpha</taxon>
        <taxon>Panagrolaimoidea</taxon>
        <taxon>Panagrolaimidae</taxon>
        <taxon>Panagrolaimus</taxon>
    </lineage>
</organism>
<proteinExistence type="predicted"/>